<name>A0A844FEP0_9FIRM</name>
<accession>A0A844FEP0</accession>
<reference evidence="1 2" key="1">
    <citation type="submission" date="2019-08" db="EMBL/GenBank/DDBJ databases">
        <title>In-depth cultivation of the pig gut microbiome towards novel bacterial diversity and tailored functional studies.</title>
        <authorList>
            <person name="Wylensek D."/>
            <person name="Hitch T.C.A."/>
            <person name="Clavel T."/>
        </authorList>
    </citation>
    <scope>NUCLEOTIDE SEQUENCE [LARGE SCALE GENOMIC DNA]</scope>
    <source>
        <strain evidence="1 2">Med78-601-WT-4W-RMD-3</strain>
    </source>
</reference>
<evidence type="ECO:0000313" key="1">
    <source>
        <dbReference type="EMBL" id="MSS42449.1"/>
    </source>
</evidence>
<dbReference type="OrthoDB" id="1665841at2"/>
<organism evidence="1 2">
    <name type="scientific">Anaerosalibacter bizertensis</name>
    <dbReference type="NCBI Taxonomy" id="932217"/>
    <lineage>
        <taxon>Bacteria</taxon>
        <taxon>Bacillati</taxon>
        <taxon>Bacillota</taxon>
        <taxon>Tissierellia</taxon>
        <taxon>Tissierellales</taxon>
        <taxon>Sporanaerobacteraceae</taxon>
        <taxon>Anaerosalibacter</taxon>
    </lineage>
</organism>
<dbReference type="InterPro" id="IPR041242">
    <property type="entry name" value="HNHc_6"/>
</dbReference>
<evidence type="ECO:0000313" key="2">
    <source>
        <dbReference type="Proteomes" id="UP000462760"/>
    </source>
</evidence>
<dbReference type="EMBL" id="VULR01000002">
    <property type="protein sequence ID" value="MSS42449.1"/>
    <property type="molecule type" value="Genomic_DNA"/>
</dbReference>
<sequence length="221" mass="25880">MNMKFNCEIDNIKTLKKGMKITLAINDKQTLEVMKNIYNFMDKPITVDLLIDEEKQIERMKQITPEQRKKIYGLLKDIATYTGDNKENIKEATKSSFIRATEYEDFSLSNCSKDLAGDYIEFLIRLCFEAGIPLKENPAEGLDNIESYLRICLEQKKCCVCGREGEEHHVDTIGMGRDRTKVDDSENRKMCLCREHHTEYHKIGRKNFEKKYYVYGVIYNN</sequence>
<evidence type="ECO:0008006" key="3">
    <source>
        <dbReference type="Google" id="ProtNLM"/>
    </source>
</evidence>
<dbReference type="Pfam" id="PF16784">
    <property type="entry name" value="HNHc_6"/>
    <property type="match status" value="1"/>
</dbReference>
<proteinExistence type="predicted"/>
<protein>
    <recommendedName>
        <fullName evidence="3">HNH nuclease domain-containing protein</fullName>
    </recommendedName>
</protein>
<gene>
    <name evidence="1" type="ORF">FYJ27_01685</name>
</gene>
<comment type="caution">
    <text evidence="1">The sequence shown here is derived from an EMBL/GenBank/DDBJ whole genome shotgun (WGS) entry which is preliminary data.</text>
</comment>
<dbReference type="Proteomes" id="UP000462760">
    <property type="component" value="Unassembled WGS sequence"/>
</dbReference>
<dbReference type="AlphaFoldDB" id="A0A844FEP0"/>